<keyword evidence="4" id="KW-1185">Reference proteome</keyword>
<dbReference type="InterPro" id="IPR013538">
    <property type="entry name" value="ASHA1/2-like_C"/>
</dbReference>
<comment type="similarity">
    <text evidence="1">Belongs to the AHA1 family.</text>
</comment>
<dbReference type="SUPFAM" id="SSF55961">
    <property type="entry name" value="Bet v1-like"/>
    <property type="match status" value="1"/>
</dbReference>
<dbReference type="Pfam" id="PF08327">
    <property type="entry name" value="AHSA1"/>
    <property type="match status" value="1"/>
</dbReference>
<protein>
    <submittedName>
        <fullName evidence="3">Uncharacterized protein YndB with AHSA1/START domain</fullName>
    </submittedName>
</protein>
<comment type="caution">
    <text evidence="3">The sequence shown here is derived from an EMBL/GenBank/DDBJ whole genome shotgun (WGS) entry which is preliminary data.</text>
</comment>
<dbReference type="AlphaFoldDB" id="A0A8J7GLT7"/>
<feature type="domain" description="Activator of Hsp90 ATPase homologue 1/2-like C-terminal" evidence="2">
    <location>
        <begin position="15"/>
        <end position="144"/>
    </location>
</feature>
<dbReference type="Proteomes" id="UP000622552">
    <property type="component" value="Unassembled WGS sequence"/>
</dbReference>
<evidence type="ECO:0000313" key="3">
    <source>
        <dbReference type="EMBL" id="MBG6135389.1"/>
    </source>
</evidence>
<name>A0A8J7GLT7_9ACTN</name>
<gene>
    <name evidence="3" type="ORF">IW245_001583</name>
</gene>
<evidence type="ECO:0000256" key="1">
    <source>
        <dbReference type="ARBA" id="ARBA00006817"/>
    </source>
</evidence>
<dbReference type="RefSeq" id="WP_197002500.1">
    <property type="nucleotide sequence ID" value="NZ_BONS01000003.1"/>
</dbReference>
<sequence>MSTIGTATAAVEVACDPETAFEVFTRDIGAWWRRGTHYWNDAERGVAMRFEPHVGGRLVEVYDATSGEGLEIGRISAWEPGRRLVFGWRTADWPAGVSTEVAVSFEAAGGGTRVVIEHSGWDGLPDGVALHGQYAQGWAELLGFFADTPGVR</sequence>
<reference evidence="3" key="1">
    <citation type="submission" date="2020-11" db="EMBL/GenBank/DDBJ databases">
        <title>Sequencing the genomes of 1000 actinobacteria strains.</title>
        <authorList>
            <person name="Klenk H.-P."/>
        </authorList>
    </citation>
    <scope>NUCLEOTIDE SEQUENCE</scope>
    <source>
        <strain evidence="3">DSM 45356</strain>
    </source>
</reference>
<dbReference type="InterPro" id="IPR023393">
    <property type="entry name" value="START-like_dom_sf"/>
</dbReference>
<organism evidence="3 4">
    <name type="scientific">Longispora fulva</name>
    <dbReference type="NCBI Taxonomy" id="619741"/>
    <lineage>
        <taxon>Bacteria</taxon>
        <taxon>Bacillati</taxon>
        <taxon>Actinomycetota</taxon>
        <taxon>Actinomycetes</taxon>
        <taxon>Micromonosporales</taxon>
        <taxon>Micromonosporaceae</taxon>
        <taxon>Longispora</taxon>
    </lineage>
</organism>
<dbReference type="Gene3D" id="3.30.530.20">
    <property type="match status" value="1"/>
</dbReference>
<accession>A0A8J7GLT7</accession>
<dbReference type="EMBL" id="JADOUF010000001">
    <property type="protein sequence ID" value="MBG6135389.1"/>
    <property type="molecule type" value="Genomic_DNA"/>
</dbReference>
<evidence type="ECO:0000313" key="4">
    <source>
        <dbReference type="Proteomes" id="UP000622552"/>
    </source>
</evidence>
<proteinExistence type="inferred from homology"/>
<evidence type="ECO:0000259" key="2">
    <source>
        <dbReference type="Pfam" id="PF08327"/>
    </source>
</evidence>